<gene>
    <name evidence="1" type="ORF">ACFQL7_13985</name>
</gene>
<proteinExistence type="predicted"/>
<accession>A0ABD5YNB7</accession>
<dbReference type="Pfam" id="PF24372">
    <property type="entry name" value="DUF7528"/>
    <property type="match status" value="1"/>
</dbReference>
<comment type="caution">
    <text evidence="1">The sequence shown here is derived from an EMBL/GenBank/DDBJ whole genome shotgun (WGS) entry which is preliminary data.</text>
</comment>
<reference evidence="1 2" key="1">
    <citation type="journal article" date="2019" name="Int. J. Syst. Evol. Microbiol.">
        <title>The Global Catalogue of Microorganisms (GCM) 10K type strain sequencing project: providing services to taxonomists for standard genome sequencing and annotation.</title>
        <authorList>
            <consortium name="The Broad Institute Genomics Platform"/>
            <consortium name="The Broad Institute Genome Sequencing Center for Infectious Disease"/>
            <person name="Wu L."/>
            <person name="Ma J."/>
        </authorList>
    </citation>
    <scope>NUCLEOTIDE SEQUENCE [LARGE SCALE GENOMIC DNA]</scope>
    <source>
        <strain evidence="1 2">RDMS1</strain>
    </source>
</reference>
<organism evidence="1 2">
    <name type="scientific">Halocatena marina</name>
    <dbReference type="NCBI Taxonomy" id="2934937"/>
    <lineage>
        <taxon>Archaea</taxon>
        <taxon>Methanobacteriati</taxon>
        <taxon>Methanobacteriota</taxon>
        <taxon>Stenosarchaea group</taxon>
        <taxon>Halobacteria</taxon>
        <taxon>Halobacteriales</taxon>
        <taxon>Natronomonadaceae</taxon>
        <taxon>Halocatena</taxon>
    </lineage>
</organism>
<name>A0ABD5YNB7_9EURY</name>
<evidence type="ECO:0000313" key="1">
    <source>
        <dbReference type="EMBL" id="MFC7190833.1"/>
    </source>
</evidence>
<keyword evidence="2" id="KW-1185">Reference proteome</keyword>
<evidence type="ECO:0000313" key="2">
    <source>
        <dbReference type="Proteomes" id="UP001596417"/>
    </source>
</evidence>
<protein>
    <submittedName>
        <fullName evidence="1">Uncharacterized protein</fullName>
    </submittedName>
</protein>
<dbReference type="EMBL" id="JBHTAX010000001">
    <property type="protein sequence ID" value="MFC7190833.1"/>
    <property type="molecule type" value="Genomic_DNA"/>
</dbReference>
<dbReference type="AlphaFoldDB" id="A0ABD5YNB7"/>
<dbReference type="InterPro" id="IPR055950">
    <property type="entry name" value="DUF7528"/>
</dbReference>
<dbReference type="RefSeq" id="WP_248908259.1">
    <property type="nucleotide sequence ID" value="NZ_CP109979.1"/>
</dbReference>
<dbReference type="GeneID" id="76200494"/>
<dbReference type="Proteomes" id="UP001596417">
    <property type="component" value="Unassembled WGS sequence"/>
</dbReference>
<sequence>MKRSTNASCKKTAHSNHEGECFYSLPPKEGPWPGVHPLLIAFSDPRAKRTEDVVVLRIAGERYALSLDVARSLHVDLHDALTERQSFVHTASVRHVDGRYVIERRRAASSGNQIAFDSLEAVQDCFDDLPDTFGAADVEYEGITGSRRHLLVRHFAESAEFTCELICENPLRAKK</sequence>